<dbReference type="AlphaFoldDB" id="A4A0T8"/>
<accession>A4A0T8</accession>
<evidence type="ECO:0000313" key="1">
    <source>
        <dbReference type="EMBL" id="EAQ77615.1"/>
    </source>
</evidence>
<dbReference type="RefSeq" id="WP_002652879.1">
    <property type="nucleotide sequence ID" value="NZ_CH672376.1"/>
</dbReference>
<proteinExistence type="predicted"/>
<evidence type="ECO:0000313" key="2">
    <source>
        <dbReference type="Proteomes" id="UP000004358"/>
    </source>
</evidence>
<name>A4A0T8_9BACT</name>
<dbReference type="EMBL" id="AANZ01000030">
    <property type="protein sequence ID" value="EAQ77615.1"/>
    <property type="molecule type" value="Genomic_DNA"/>
</dbReference>
<dbReference type="Proteomes" id="UP000004358">
    <property type="component" value="Unassembled WGS sequence"/>
</dbReference>
<dbReference type="HOGENOM" id="CLU_113730_1_1_0"/>
<reference evidence="1 2" key="1">
    <citation type="submission" date="2006-02" db="EMBL/GenBank/DDBJ databases">
        <authorList>
            <person name="Amann R."/>
            <person name="Ferriera S."/>
            <person name="Johnson J."/>
            <person name="Kravitz S."/>
            <person name="Halpern A."/>
            <person name="Remington K."/>
            <person name="Beeson K."/>
            <person name="Tran B."/>
            <person name="Rogers Y.-H."/>
            <person name="Friedman R."/>
            <person name="Venter J.C."/>
        </authorList>
    </citation>
    <scope>NUCLEOTIDE SEQUENCE [LARGE SCALE GENOMIC DNA]</scope>
    <source>
        <strain evidence="1 2">DSM 3645</strain>
    </source>
</reference>
<protein>
    <submittedName>
        <fullName evidence="1">Uncharacterized protein</fullName>
    </submittedName>
</protein>
<sequence>MSLFALGCSRGPETFAISGQVTLDGKPLQSGCVIFSPVDGSDFVASGDVIDGSYRLDCIAGEKLVQIAGYTAEKKAVPVAYVSESSGLAASVAEDGEISFDLQSKRRRRR</sequence>
<dbReference type="OrthoDB" id="291697at2"/>
<comment type="caution">
    <text evidence="1">The sequence shown here is derived from an EMBL/GenBank/DDBJ whole genome shotgun (WGS) entry which is preliminary data.</text>
</comment>
<organism evidence="1 2">
    <name type="scientific">Blastopirellula marina DSM 3645</name>
    <dbReference type="NCBI Taxonomy" id="314230"/>
    <lineage>
        <taxon>Bacteria</taxon>
        <taxon>Pseudomonadati</taxon>
        <taxon>Planctomycetota</taxon>
        <taxon>Planctomycetia</taxon>
        <taxon>Pirellulales</taxon>
        <taxon>Pirellulaceae</taxon>
        <taxon>Blastopirellula</taxon>
    </lineage>
</organism>
<gene>
    <name evidence="1" type="ORF">DSM3645_24857</name>
</gene>